<dbReference type="SUPFAM" id="SSF74853">
    <property type="entry name" value="Lamin A/C globular tail domain"/>
    <property type="match status" value="1"/>
</dbReference>
<dbReference type="EMBL" id="AOJJ01000042">
    <property type="protein sequence ID" value="EMA71762.1"/>
    <property type="molecule type" value="Genomic_DNA"/>
</dbReference>
<name>M0PP36_9EURY</name>
<evidence type="ECO:0000256" key="2">
    <source>
        <dbReference type="ARBA" id="ARBA00022759"/>
    </source>
</evidence>
<dbReference type="Pfam" id="PF00565">
    <property type="entry name" value="SNase"/>
    <property type="match status" value="1"/>
</dbReference>
<dbReference type="SMART" id="SM00318">
    <property type="entry name" value="SNc"/>
    <property type="match status" value="1"/>
</dbReference>
<dbReference type="PANTHER" id="PTHR12302">
    <property type="entry name" value="EBNA2 BINDING PROTEIN P100"/>
    <property type="match status" value="1"/>
</dbReference>
<dbReference type="PROSITE" id="PS50830">
    <property type="entry name" value="TNASE_3"/>
    <property type="match status" value="1"/>
</dbReference>
<feature type="domain" description="TNase-like" evidence="5">
    <location>
        <begin position="1"/>
        <end position="133"/>
    </location>
</feature>
<sequence length="262" mass="28522">MPDGSTDTIRLLGVDTPETSAGATDPAEWPGISENVHGREHLANWAGQATSYAKERLAGQEIHIEVDEESDRRGSFDRLLVYASQSESSSKSFNMRLLENGYARMYDSQFTQRAEYGAAEMEARSNDVGVWDYTDTSESDSGSSSDSDSGSGSVSIEIAEIHEDAAGDEFDNLDDEYIVLENTGSNSVNMDGYTLEDDANHAYTFDSFTLGAGDSVTIYTGDGSDSDTELYWGQDAPVWNNGGDIVTVRDDNGNVIVQRSYD</sequence>
<dbReference type="SUPFAM" id="SSF50199">
    <property type="entry name" value="Staphylococcal nuclease"/>
    <property type="match status" value="1"/>
</dbReference>
<dbReference type="PROSITE" id="PS51841">
    <property type="entry name" value="LTD"/>
    <property type="match status" value="1"/>
</dbReference>
<dbReference type="GO" id="GO:0004519">
    <property type="term" value="F:endonuclease activity"/>
    <property type="evidence" value="ECO:0007669"/>
    <property type="project" value="UniProtKB-KW"/>
</dbReference>
<dbReference type="Gene3D" id="2.60.40.1260">
    <property type="entry name" value="Lamin Tail domain"/>
    <property type="match status" value="1"/>
</dbReference>
<evidence type="ECO:0000313" key="7">
    <source>
        <dbReference type="EMBL" id="EMA71762.1"/>
    </source>
</evidence>
<evidence type="ECO:0000256" key="1">
    <source>
        <dbReference type="ARBA" id="ARBA00022722"/>
    </source>
</evidence>
<dbReference type="InterPro" id="IPR016071">
    <property type="entry name" value="Staphylococal_nuclease_OB-fold"/>
</dbReference>
<protein>
    <submittedName>
        <fullName evidence="7">Nuclease</fullName>
    </submittedName>
</protein>
<dbReference type="STRING" id="1230455.C462_05203"/>
<dbReference type="Gene3D" id="2.40.50.90">
    <property type="match status" value="1"/>
</dbReference>
<organism evidence="7 8">
    <name type="scientific">Halorubrum distributum JCM 13916</name>
    <dbReference type="NCBI Taxonomy" id="1230455"/>
    <lineage>
        <taxon>Archaea</taxon>
        <taxon>Methanobacteriati</taxon>
        <taxon>Methanobacteriota</taxon>
        <taxon>Stenosarchaea group</taxon>
        <taxon>Halobacteria</taxon>
        <taxon>Halobacteriales</taxon>
        <taxon>Haloferacaceae</taxon>
        <taxon>Halorubrum</taxon>
        <taxon>Halorubrum distributum group</taxon>
    </lineage>
</organism>
<keyword evidence="3" id="KW-0378">Hydrolase</keyword>
<feature type="region of interest" description="Disordered" evidence="4">
    <location>
        <begin position="131"/>
        <end position="153"/>
    </location>
</feature>
<dbReference type="InterPro" id="IPR036415">
    <property type="entry name" value="Lamin_tail_dom_sf"/>
</dbReference>
<dbReference type="GO" id="GO:0016787">
    <property type="term" value="F:hydrolase activity"/>
    <property type="evidence" value="ECO:0007669"/>
    <property type="project" value="UniProtKB-KW"/>
</dbReference>
<dbReference type="PANTHER" id="PTHR12302:SF3">
    <property type="entry name" value="SERINE_THREONINE-PROTEIN KINASE 31"/>
    <property type="match status" value="1"/>
</dbReference>
<dbReference type="InterPro" id="IPR035437">
    <property type="entry name" value="SNase_OB-fold_sf"/>
</dbReference>
<evidence type="ECO:0000259" key="5">
    <source>
        <dbReference type="PROSITE" id="PS50830"/>
    </source>
</evidence>
<feature type="region of interest" description="Disordered" evidence="4">
    <location>
        <begin position="1"/>
        <end position="29"/>
    </location>
</feature>
<dbReference type="InterPro" id="IPR001322">
    <property type="entry name" value="Lamin_tail_dom"/>
</dbReference>
<dbReference type="Pfam" id="PF00932">
    <property type="entry name" value="LTD"/>
    <property type="match status" value="1"/>
</dbReference>
<evidence type="ECO:0000256" key="4">
    <source>
        <dbReference type="SAM" id="MobiDB-lite"/>
    </source>
</evidence>
<evidence type="ECO:0000313" key="8">
    <source>
        <dbReference type="Proteomes" id="UP000011528"/>
    </source>
</evidence>
<evidence type="ECO:0000259" key="6">
    <source>
        <dbReference type="PROSITE" id="PS51841"/>
    </source>
</evidence>
<accession>M0PP36</accession>
<proteinExistence type="predicted"/>
<gene>
    <name evidence="7" type="ORF">C462_05203</name>
</gene>
<keyword evidence="1" id="KW-0540">Nuclease</keyword>
<comment type="caution">
    <text evidence="7">The sequence shown here is derived from an EMBL/GenBank/DDBJ whole genome shotgun (WGS) entry which is preliminary data.</text>
</comment>
<evidence type="ECO:0000256" key="3">
    <source>
        <dbReference type="ARBA" id="ARBA00022801"/>
    </source>
</evidence>
<feature type="domain" description="LTD" evidence="6">
    <location>
        <begin position="142"/>
        <end position="262"/>
    </location>
</feature>
<dbReference type="Proteomes" id="UP000011528">
    <property type="component" value="Unassembled WGS sequence"/>
</dbReference>
<dbReference type="AlphaFoldDB" id="M0PP36"/>
<feature type="compositionally biased region" description="Low complexity" evidence="4">
    <location>
        <begin position="139"/>
        <end position="153"/>
    </location>
</feature>
<keyword evidence="2" id="KW-0255">Endonuclease</keyword>
<reference evidence="7 8" key="1">
    <citation type="journal article" date="2014" name="PLoS Genet.">
        <title>Phylogenetically driven sequencing of extremely halophilic archaea reveals strategies for static and dynamic osmo-response.</title>
        <authorList>
            <person name="Becker E.A."/>
            <person name="Seitzer P.M."/>
            <person name="Tritt A."/>
            <person name="Larsen D."/>
            <person name="Krusor M."/>
            <person name="Yao A.I."/>
            <person name="Wu D."/>
            <person name="Madern D."/>
            <person name="Eisen J.A."/>
            <person name="Darling A.E."/>
            <person name="Facciotti M.T."/>
        </authorList>
    </citation>
    <scope>NUCLEOTIDE SEQUENCE [LARGE SCALE GENOMIC DNA]</scope>
    <source>
        <strain evidence="7 8">JCM 13916</strain>
    </source>
</reference>